<protein>
    <submittedName>
        <fullName evidence="1">Uncharacterized protein</fullName>
    </submittedName>
</protein>
<reference evidence="1 2" key="1">
    <citation type="journal article" date="2018" name="Syst. Appl. Microbiol.">
        <title>A new symbiotic nanoarchaeote (Candidatus Nanoclepta minutus) and its host (Zestosphaera tikiterensis gen. nov., sp. nov.) from a New Zealand hot spring.</title>
        <authorList>
            <person name="St John E."/>
            <person name="Liu Y."/>
            <person name="Podar M."/>
            <person name="Stott M.B."/>
            <person name="Meneghin J."/>
            <person name="Chen Z."/>
            <person name="Lagutin K."/>
            <person name="Mitchell K."/>
            <person name="Reysenbach A.L."/>
        </authorList>
    </citation>
    <scope>NUCLEOTIDE SEQUENCE [LARGE SCALE GENOMIC DNA]</scope>
    <source>
        <strain evidence="1">NZ3</strain>
    </source>
</reference>
<dbReference type="Proteomes" id="UP000244093">
    <property type="component" value="Unassembled WGS sequence"/>
</dbReference>
<evidence type="ECO:0000313" key="1">
    <source>
        <dbReference type="EMBL" id="PUA33247.1"/>
    </source>
</evidence>
<gene>
    <name evidence="1" type="ORF">B7O98_02090</name>
</gene>
<comment type="caution">
    <text evidence="1">The sequence shown here is derived from an EMBL/GenBank/DDBJ whole genome shotgun (WGS) entry which is preliminary data.</text>
</comment>
<dbReference type="EMBL" id="NBVN01000002">
    <property type="protein sequence ID" value="PUA33247.1"/>
    <property type="molecule type" value="Genomic_DNA"/>
</dbReference>
<name>A0A2R7Y778_9CREN</name>
<evidence type="ECO:0000313" key="2">
    <source>
        <dbReference type="Proteomes" id="UP000244093"/>
    </source>
</evidence>
<proteinExistence type="predicted"/>
<dbReference type="AlphaFoldDB" id="A0A2R7Y778"/>
<organism evidence="1 2">
    <name type="scientific">Zestosphaera tikiterensis</name>
    <dbReference type="NCBI Taxonomy" id="1973259"/>
    <lineage>
        <taxon>Archaea</taxon>
        <taxon>Thermoproteota</taxon>
        <taxon>Thermoprotei</taxon>
        <taxon>Desulfurococcales</taxon>
        <taxon>Desulfurococcaceae</taxon>
        <taxon>Zestosphaera</taxon>
    </lineage>
</organism>
<accession>A0A2R7Y778</accession>
<sequence length="85" mass="9568">MPIIYKCGGCGEIIYVFHRVGQDSFGVPTPEELFYKVGSKCPKCGKPFKIPTYEDIVILGRTKKVKEFNAAHLMNYRVEAALTQP</sequence>